<gene>
    <name evidence="2" type="ORF">JI435_424400</name>
</gene>
<proteinExistence type="predicted"/>
<protein>
    <submittedName>
        <fullName evidence="2">Uncharacterized protein</fullName>
    </submittedName>
</protein>
<dbReference type="Proteomes" id="UP000663193">
    <property type="component" value="Chromosome 22"/>
</dbReference>
<keyword evidence="3" id="KW-1185">Reference proteome</keyword>
<dbReference type="VEuPathDB" id="FungiDB:JI435_424400"/>
<feature type="region of interest" description="Disordered" evidence="1">
    <location>
        <begin position="32"/>
        <end position="57"/>
    </location>
</feature>
<evidence type="ECO:0000313" key="2">
    <source>
        <dbReference type="EMBL" id="QRD07448.1"/>
    </source>
</evidence>
<reference evidence="3" key="1">
    <citation type="journal article" date="2021" name="BMC Genomics">
        <title>Chromosome-level genome assembly and manually-curated proteome of model necrotroph Parastagonospora nodorum Sn15 reveals a genome-wide trove of candidate effector homologs, and redundancy of virulence-related functions within an accessory chromosome.</title>
        <authorList>
            <person name="Bertazzoni S."/>
            <person name="Jones D.A.B."/>
            <person name="Phan H.T."/>
            <person name="Tan K.-C."/>
            <person name="Hane J.K."/>
        </authorList>
    </citation>
    <scope>NUCLEOTIDE SEQUENCE [LARGE SCALE GENOMIC DNA]</scope>
    <source>
        <strain evidence="3">SN15 / ATCC MYA-4574 / FGSC 10173)</strain>
    </source>
</reference>
<dbReference type="AlphaFoldDB" id="A0A7U2ICU4"/>
<organism evidence="2 3">
    <name type="scientific">Phaeosphaeria nodorum (strain SN15 / ATCC MYA-4574 / FGSC 10173)</name>
    <name type="common">Glume blotch fungus</name>
    <name type="synonym">Parastagonospora nodorum</name>
    <dbReference type="NCBI Taxonomy" id="321614"/>
    <lineage>
        <taxon>Eukaryota</taxon>
        <taxon>Fungi</taxon>
        <taxon>Dikarya</taxon>
        <taxon>Ascomycota</taxon>
        <taxon>Pezizomycotina</taxon>
        <taxon>Dothideomycetes</taxon>
        <taxon>Pleosporomycetidae</taxon>
        <taxon>Pleosporales</taxon>
        <taxon>Pleosporineae</taxon>
        <taxon>Phaeosphaeriaceae</taxon>
        <taxon>Parastagonospora</taxon>
    </lineage>
</organism>
<evidence type="ECO:0000313" key="3">
    <source>
        <dbReference type="Proteomes" id="UP000663193"/>
    </source>
</evidence>
<accession>A0A7U2ICU4</accession>
<evidence type="ECO:0000256" key="1">
    <source>
        <dbReference type="SAM" id="MobiDB-lite"/>
    </source>
</evidence>
<dbReference type="EMBL" id="CP069044">
    <property type="protein sequence ID" value="QRD07448.1"/>
    <property type="molecule type" value="Genomic_DNA"/>
</dbReference>
<sequence length="57" mass="6620">MLLHFRNFSYLIGHSNGHLFDWLHFRNTEACSHGHNSNKSSGHERPGRANFVRSSRV</sequence>
<name>A0A7U2ICU4_PHANO</name>